<reference evidence="2 3" key="1">
    <citation type="journal article" date="2019" name="Sci. Rep.">
        <title>Orb-weaving spider Araneus ventricosus genome elucidates the spidroin gene catalogue.</title>
        <authorList>
            <person name="Kono N."/>
            <person name="Nakamura H."/>
            <person name="Ohtoshi R."/>
            <person name="Moran D.A.P."/>
            <person name="Shinohara A."/>
            <person name="Yoshida Y."/>
            <person name="Fujiwara M."/>
            <person name="Mori M."/>
            <person name="Tomita M."/>
            <person name="Arakawa K."/>
        </authorList>
    </citation>
    <scope>NUCLEOTIDE SEQUENCE [LARGE SCALE GENOMIC DNA]</scope>
</reference>
<evidence type="ECO:0000256" key="1">
    <source>
        <dbReference type="SAM" id="MobiDB-lite"/>
    </source>
</evidence>
<feature type="region of interest" description="Disordered" evidence="1">
    <location>
        <begin position="53"/>
        <end position="75"/>
    </location>
</feature>
<dbReference type="Proteomes" id="UP000499080">
    <property type="component" value="Unassembled WGS sequence"/>
</dbReference>
<organism evidence="2 3">
    <name type="scientific">Araneus ventricosus</name>
    <name type="common">Orbweaver spider</name>
    <name type="synonym">Epeira ventricosa</name>
    <dbReference type="NCBI Taxonomy" id="182803"/>
    <lineage>
        <taxon>Eukaryota</taxon>
        <taxon>Metazoa</taxon>
        <taxon>Ecdysozoa</taxon>
        <taxon>Arthropoda</taxon>
        <taxon>Chelicerata</taxon>
        <taxon>Arachnida</taxon>
        <taxon>Araneae</taxon>
        <taxon>Araneomorphae</taxon>
        <taxon>Entelegynae</taxon>
        <taxon>Araneoidea</taxon>
        <taxon>Araneidae</taxon>
        <taxon>Araneus</taxon>
    </lineage>
</organism>
<evidence type="ECO:0000313" key="3">
    <source>
        <dbReference type="Proteomes" id="UP000499080"/>
    </source>
</evidence>
<name>A0A4Y2PHF6_ARAVE</name>
<protein>
    <submittedName>
        <fullName evidence="2">Uncharacterized protein</fullName>
    </submittedName>
</protein>
<accession>A0A4Y2PHF6</accession>
<dbReference type="AlphaFoldDB" id="A0A4Y2PHF6"/>
<gene>
    <name evidence="2" type="ORF">AVEN_176982_1</name>
</gene>
<evidence type="ECO:0000313" key="2">
    <source>
        <dbReference type="EMBL" id="GBN50529.1"/>
    </source>
</evidence>
<sequence length="96" mass="10733">MEESKKKQKTLMSFFSKPSINAPPNPKSEGITSTCTSETTLFNERELLLLPSLSTSEVEMETDLPSQSDDESEIQIPIKLESKVDETDIVSCIYCI</sequence>
<comment type="caution">
    <text evidence="2">The sequence shown here is derived from an EMBL/GenBank/DDBJ whole genome shotgun (WGS) entry which is preliminary data.</text>
</comment>
<proteinExistence type="predicted"/>
<keyword evidence="3" id="KW-1185">Reference proteome</keyword>
<feature type="compositionally biased region" description="Acidic residues" evidence="1">
    <location>
        <begin position="58"/>
        <end position="73"/>
    </location>
</feature>
<dbReference type="EMBL" id="BGPR01011285">
    <property type="protein sequence ID" value="GBN50529.1"/>
    <property type="molecule type" value="Genomic_DNA"/>
</dbReference>